<name>A0ABP8PQX5_9MICO</name>
<reference evidence="2" key="1">
    <citation type="journal article" date="2019" name="Int. J. Syst. Evol. Microbiol.">
        <title>The Global Catalogue of Microorganisms (GCM) 10K type strain sequencing project: providing services to taxonomists for standard genome sequencing and annotation.</title>
        <authorList>
            <consortium name="The Broad Institute Genomics Platform"/>
            <consortium name="The Broad Institute Genome Sequencing Center for Infectious Disease"/>
            <person name="Wu L."/>
            <person name="Ma J."/>
        </authorList>
    </citation>
    <scope>NUCLEOTIDE SEQUENCE [LARGE SCALE GENOMIC DNA]</scope>
    <source>
        <strain evidence="2">JCM 17839</strain>
    </source>
</reference>
<proteinExistence type="predicted"/>
<dbReference type="Proteomes" id="UP001500731">
    <property type="component" value="Unassembled WGS sequence"/>
</dbReference>
<evidence type="ECO:0000313" key="1">
    <source>
        <dbReference type="EMBL" id="GAA4491658.1"/>
    </source>
</evidence>
<comment type="caution">
    <text evidence="1">The sequence shown here is derived from an EMBL/GenBank/DDBJ whole genome shotgun (WGS) entry which is preliminary data.</text>
</comment>
<protein>
    <submittedName>
        <fullName evidence="1">Uncharacterized protein</fullName>
    </submittedName>
</protein>
<sequence length="256" mass="27681">MSSVRPTKRCLDDLGLRFPPLDVPLHESEHDLIAKAQRLPDELASGGAERVLAIDDRVWFKVKVGEYRGAGGCLVDVPENIPPLWWLVAGGLRRADSKDQDFYGVLEAKCRRAAKGTSASVNSDGLLPQDIDIRRWRTEQAALGVVALQRVVRELICRSAHSSGPVEATSHGQGLIAWVKSQDGESYLAISTEGFLDPREVAVVLNAVPGMTAESWQIEPGEVLGITPGAGQLVYSAMLPPETLAAMLDDSSGEYL</sequence>
<evidence type="ECO:0000313" key="2">
    <source>
        <dbReference type="Proteomes" id="UP001500731"/>
    </source>
</evidence>
<gene>
    <name evidence="1" type="ORF">GCM10023171_35890</name>
</gene>
<dbReference type="RefSeq" id="WP_345188856.1">
    <property type="nucleotide sequence ID" value="NZ_BAABGP010000026.1"/>
</dbReference>
<organism evidence="1 2">
    <name type="scientific">Microbacterium panaciterrae</name>
    <dbReference type="NCBI Taxonomy" id="985759"/>
    <lineage>
        <taxon>Bacteria</taxon>
        <taxon>Bacillati</taxon>
        <taxon>Actinomycetota</taxon>
        <taxon>Actinomycetes</taxon>
        <taxon>Micrococcales</taxon>
        <taxon>Microbacteriaceae</taxon>
        <taxon>Microbacterium</taxon>
    </lineage>
</organism>
<keyword evidence="2" id="KW-1185">Reference proteome</keyword>
<accession>A0ABP8PQX5</accession>
<dbReference type="EMBL" id="BAABGP010000026">
    <property type="protein sequence ID" value="GAA4491658.1"/>
    <property type="molecule type" value="Genomic_DNA"/>
</dbReference>